<evidence type="ECO:0000313" key="3">
    <source>
        <dbReference type="Proteomes" id="UP001162480"/>
    </source>
</evidence>
<evidence type="ECO:0000313" key="2">
    <source>
        <dbReference type="EMBL" id="CAI9741184.1"/>
    </source>
</evidence>
<feature type="compositionally biased region" description="Basic residues" evidence="1">
    <location>
        <begin position="125"/>
        <end position="140"/>
    </location>
</feature>
<keyword evidence="3" id="KW-1185">Reference proteome</keyword>
<feature type="region of interest" description="Disordered" evidence="1">
    <location>
        <begin position="1"/>
        <end position="32"/>
    </location>
</feature>
<feature type="region of interest" description="Disordered" evidence="1">
    <location>
        <begin position="74"/>
        <end position="99"/>
    </location>
</feature>
<name>A0AA36FLC1_OCTVU</name>
<feature type="compositionally biased region" description="Basic and acidic residues" evidence="1">
    <location>
        <begin position="16"/>
        <end position="31"/>
    </location>
</feature>
<accession>A0AA36FLC1</accession>
<dbReference type="AlphaFoldDB" id="A0AA36FLC1"/>
<protein>
    <submittedName>
        <fullName evidence="2">Uncharacterized protein</fullName>
    </submittedName>
</protein>
<reference evidence="2" key="1">
    <citation type="submission" date="2023-08" db="EMBL/GenBank/DDBJ databases">
        <authorList>
            <person name="Alioto T."/>
            <person name="Alioto T."/>
            <person name="Gomez Garrido J."/>
        </authorList>
    </citation>
    <scope>NUCLEOTIDE SEQUENCE</scope>
</reference>
<dbReference type="EMBL" id="OX597839">
    <property type="protein sequence ID" value="CAI9741184.1"/>
    <property type="molecule type" value="Genomic_DNA"/>
</dbReference>
<feature type="compositionally biased region" description="Polar residues" evidence="1">
    <location>
        <begin position="1"/>
        <end position="12"/>
    </location>
</feature>
<proteinExistence type="predicted"/>
<sequence>MNTPMDKNSNGRCKTKATDNPDARSPSIERKVRQRKTCFPPIKQYSTEERIIPSRTDSELHLPDIREKTNRLFHDPSPQDIELSPHSSNIHHLPSVSSHPMVNFGYDWAQMKQQQKAAKSIGPRAAHKKQKAKKMKRSET</sequence>
<feature type="region of interest" description="Disordered" evidence="1">
    <location>
        <begin position="115"/>
        <end position="140"/>
    </location>
</feature>
<dbReference type="Proteomes" id="UP001162480">
    <property type="component" value="Chromosome 26"/>
</dbReference>
<feature type="compositionally biased region" description="Polar residues" evidence="1">
    <location>
        <begin position="85"/>
        <end position="99"/>
    </location>
</feature>
<organism evidence="2 3">
    <name type="scientific">Octopus vulgaris</name>
    <name type="common">Common octopus</name>
    <dbReference type="NCBI Taxonomy" id="6645"/>
    <lineage>
        <taxon>Eukaryota</taxon>
        <taxon>Metazoa</taxon>
        <taxon>Spiralia</taxon>
        <taxon>Lophotrochozoa</taxon>
        <taxon>Mollusca</taxon>
        <taxon>Cephalopoda</taxon>
        <taxon>Coleoidea</taxon>
        <taxon>Octopodiformes</taxon>
        <taxon>Octopoda</taxon>
        <taxon>Incirrata</taxon>
        <taxon>Octopodidae</taxon>
        <taxon>Octopus</taxon>
    </lineage>
</organism>
<gene>
    <name evidence="2" type="ORF">OCTVUL_1B013059</name>
</gene>
<evidence type="ECO:0000256" key="1">
    <source>
        <dbReference type="SAM" id="MobiDB-lite"/>
    </source>
</evidence>